<proteinExistence type="predicted"/>
<keyword evidence="2" id="KW-1185">Reference proteome</keyword>
<gene>
    <name evidence="1" type="ORF">Acr_21g0007070</name>
</gene>
<dbReference type="AlphaFoldDB" id="A0A7J0GHA8"/>
<reference evidence="1 2" key="1">
    <citation type="submission" date="2019-07" db="EMBL/GenBank/DDBJ databases">
        <title>De Novo Assembly of kiwifruit Actinidia rufa.</title>
        <authorList>
            <person name="Sugita-Konishi S."/>
            <person name="Sato K."/>
            <person name="Mori E."/>
            <person name="Abe Y."/>
            <person name="Kisaki G."/>
            <person name="Hamano K."/>
            <person name="Suezawa K."/>
            <person name="Otani M."/>
            <person name="Fukuda T."/>
            <person name="Manabe T."/>
            <person name="Gomi K."/>
            <person name="Tabuchi M."/>
            <person name="Akimitsu K."/>
            <person name="Kataoka I."/>
        </authorList>
    </citation>
    <scope>NUCLEOTIDE SEQUENCE [LARGE SCALE GENOMIC DNA]</scope>
    <source>
        <strain evidence="2">cv. Fuchu</strain>
    </source>
</reference>
<dbReference type="Proteomes" id="UP000585474">
    <property type="component" value="Unassembled WGS sequence"/>
</dbReference>
<evidence type="ECO:0000313" key="2">
    <source>
        <dbReference type="Proteomes" id="UP000585474"/>
    </source>
</evidence>
<organism evidence="1 2">
    <name type="scientific">Actinidia rufa</name>
    <dbReference type="NCBI Taxonomy" id="165716"/>
    <lineage>
        <taxon>Eukaryota</taxon>
        <taxon>Viridiplantae</taxon>
        <taxon>Streptophyta</taxon>
        <taxon>Embryophyta</taxon>
        <taxon>Tracheophyta</taxon>
        <taxon>Spermatophyta</taxon>
        <taxon>Magnoliopsida</taxon>
        <taxon>eudicotyledons</taxon>
        <taxon>Gunneridae</taxon>
        <taxon>Pentapetalae</taxon>
        <taxon>asterids</taxon>
        <taxon>Ericales</taxon>
        <taxon>Actinidiaceae</taxon>
        <taxon>Actinidia</taxon>
    </lineage>
</organism>
<comment type="caution">
    <text evidence="1">The sequence shown here is derived from an EMBL/GenBank/DDBJ whole genome shotgun (WGS) entry which is preliminary data.</text>
</comment>
<sequence length="227" mass="24921">MWIDMRWLLASLKTLVDPAFLPPRGGSSHLVDLTSDDPSPATGVGFIRLLGIMIYVISANWVSRCLIVTSRLSFPPSGATNLTFAWRGPWLPSEHRLVVYSPRTWSSGNLLPLGSMIASSTGGAFRGHNRVTQMSRVDFPHTAIIVVFSARAGMSQLSCHWTDYSSMSIGTRRLLCQCGGCQKKSRRANYLLPLMCLGIAADRRVSIELWCSDPVELAIERQPGNGA</sequence>
<protein>
    <submittedName>
        <fullName evidence="1">Uncharacterized protein</fullName>
    </submittedName>
</protein>
<name>A0A7J0GHA8_9ERIC</name>
<accession>A0A7J0GHA8</accession>
<evidence type="ECO:0000313" key="1">
    <source>
        <dbReference type="EMBL" id="GFZ10108.1"/>
    </source>
</evidence>
<dbReference type="EMBL" id="BJWL01000021">
    <property type="protein sequence ID" value="GFZ10108.1"/>
    <property type="molecule type" value="Genomic_DNA"/>
</dbReference>